<dbReference type="EMBL" id="JACJIP010000080">
    <property type="protein sequence ID" value="MBA9088854.1"/>
    <property type="molecule type" value="Genomic_DNA"/>
</dbReference>
<reference evidence="2 3" key="1">
    <citation type="submission" date="2020-08" db="EMBL/GenBank/DDBJ databases">
        <title>Genomic Encyclopedia of Type Strains, Phase III (KMG-III): the genomes of soil and plant-associated and newly described type strains.</title>
        <authorList>
            <person name="Whitman W."/>
        </authorList>
    </citation>
    <scope>NUCLEOTIDE SEQUENCE [LARGE SCALE GENOMIC DNA]</scope>
    <source>
        <strain evidence="2 3">CECT 8693</strain>
    </source>
</reference>
<proteinExistence type="predicted"/>
<dbReference type="AlphaFoldDB" id="A0A7W3SZ00"/>
<gene>
    <name evidence="2" type="ORF">FHR92_005401</name>
</gene>
<organism evidence="2 3">
    <name type="scientific">Fontibacillus solani</name>
    <dbReference type="NCBI Taxonomy" id="1572857"/>
    <lineage>
        <taxon>Bacteria</taxon>
        <taxon>Bacillati</taxon>
        <taxon>Bacillota</taxon>
        <taxon>Bacilli</taxon>
        <taxon>Bacillales</taxon>
        <taxon>Paenibacillaceae</taxon>
        <taxon>Fontibacillus</taxon>
    </lineage>
</organism>
<dbReference type="RefSeq" id="WP_182540698.1">
    <property type="nucleotide sequence ID" value="NZ_JACJIP010000080.1"/>
</dbReference>
<name>A0A7W3SZ00_9BACL</name>
<sequence>MKDLGSSSPGLWATPNAADAVGTTGGGQSRSLRDDVRMWPTPNNEAWKDRGGPENPSIQRRMGLGKQVDLQMTVQGQLNPDWVEALMCVPEGWTDIGRDVELPQVFNHPSEYISYIHGHPQPALMGQPQHNWEPPRVASGVKGRVPRLKMLGNGVVPLQILPIVAIIAMIELDAQCTLRKFNEGGTSWEYLMNC</sequence>
<accession>A0A7W3SZ00</accession>
<evidence type="ECO:0000313" key="3">
    <source>
        <dbReference type="Proteomes" id="UP000567067"/>
    </source>
</evidence>
<dbReference type="Proteomes" id="UP000567067">
    <property type="component" value="Unassembled WGS sequence"/>
</dbReference>
<protein>
    <recommendedName>
        <fullName evidence="4">DNA (cytosine-5-)-methyltransferase</fullName>
    </recommendedName>
</protein>
<comment type="caution">
    <text evidence="2">The sequence shown here is derived from an EMBL/GenBank/DDBJ whole genome shotgun (WGS) entry which is preliminary data.</text>
</comment>
<evidence type="ECO:0000256" key="1">
    <source>
        <dbReference type="SAM" id="MobiDB-lite"/>
    </source>
</evidence>
<evidence type="ECO:0008006" key="4">
    <source>
        <dbReference type="Google" id="ProtNLM"/>
    </source>
</evidence>
<feature type="region of interest" description="Disordered" evidence="1">
    <location>
        <begin position="1"/>
        <end position="55"/>
    </location>
</feature>
<evidence type="ECO:0000313" key="2">
    <source>
        <dbReference type="EMBL" id="MBA9088854.1"/>
    </source>
</evidence>
<keyword evidence="3" id="KW-1185">Reference proteome</keyword>